<accession>A0A059F7N9</accession>
<sequence>MGRILPGPGVIFLWRINQVTDQRHGLTAAMNWQELALRKGTASRRRRDPQLLRKASGMNRFRSILTGLLTLLPASGEMQTSFTSVRSEWRQKA</sequence>
<gene>
    <name evidence="1" type="ORF">HHI_17056</name>
</gene>
<organism evidence="1 2">
    <name type="scientific">Hyphomonas hirschiana VP5</name>
    <dbReference type="NCBI Taxonomy" id="1280951"/>
    <lineage>
        <taxon>Bacteria</taxon>
        <taxon>Pseudomonadati</taxon>
        <taxon>Pseudomonadota</taxon>
        <taxon>Alphaproteobacteria</taxon>
        <taxon>Hyphomonadales</taxon>
        <taxon>Hyphomonadaceae</taxon>
        <taxon>Hyphomonas</taxon>
    </lineage>
</organism>
<protein>
    <submittedName>
        <fullName evidence="1">Uncharacterized protein</fullName>
    </submittedName>
</protein>
<evidence type="ECO:0000313" key="2">
    <source>
        <dbReference type="Proteomes" id="UP000025061"/>
    </source>
</evidence>
<evidence type="ECO:0000313" key="1">
    <source>
        <dbReference type="EMBL" id="KCZ86609.1"/>
    </source>
</evidence>
<dbReference type="Proteomes" id="UP000025061">
    <property type="component" value="Unassembled WGS sequence"/>
</dbReference>
<name>A0A059F7N9_9PROT</name>
<dbReference type="EMBL" id="ARYI01000023">
    <property type="protein sequence ID" value="KCZ86609.1"/>
    <property type="molecule type" value="Genomic_DNA"/>
</dbReference>
<keyword evidence="2" id="KW-1185">Reference proteome</keyword>
<proteinExistence type="predicted"/>
<dbReference type="AlphaFoldDB" id="A0A059F7N9"/>
<reference evidence="1 2" key="1">
    <citation type="submission" date="2013-04" db="EMBL/GenBank/DDBJ databases">
        <title>Hyphomonas hirschiana VP5 Genome Sequencing.</title>
        <authorList>
            <person name="Lai Q."/>
            <person name="Shao Z."/>
        </authorList>
    </citation>
    <scope>NUCLEOTIDE SEQUENCE [LARGE SCALE GENOMIC DNA]</scope>
    <source>
        <strain evidence="1 2">VP5</strain>
    </source>
</reference>
<comment type="caution">
    <text evidence="1">The sequence shown here is derived from an EMBL/GenBank/DDBJ whole genome shotgun (WGS) entry which is preliminary data.</text>
</comment>